<proteinExistence type="predicted"/>
<evidence type="ECO:0000313" key="1">
    <source>
        <dbReference type="EMBL" id="MFC7059519.1"/>
    </source>
</evidence>
<dbReference type="Proteomes" id="UP001596445">
    <property type="component" value="Unassembled WGS sequence"/>
</dbReference>
<dbReference type="AlphaFoldDB" id="A0ABD5W462"/>
<dbReference type="EMBL" id="JBHSZI010000001">
    <property type="protein sequence ID" value="MFC7059519.1"/>
    <property type="molecule type" value="Genomic_DNA"/>
</dbReference>
<accession>A0ABD5W462</accession>
<organism evidence="1 2">
    <name type="scientific">Halovenus salina</name>
    <dbReference type="NCBI Taxonomy" id="1510225"/>
    <lineage>
        <taxon>Archaea</taxon>
        <taxon>Methanobacteriati</taxon>
        <taxon>Methanobacteriota</taxon>
        <taxon>Stenosarchaea group</taxon>
        <taxon>Halobacteria</taxon>
        <taxon>Halobacteriales</taxon>
        <taxon>Haloarculaceae</taxon>
        <taxon>Halovenus</taxon>
    </lineage>
</organism>
<evidence type="ECO:0000313" key="2">
    <source>
        <dbReference type="Proteomes" id="UP001596445"/>
    </source>
</evidence>
<gene>
    <name evidence="1" type="ORF">ACFQQG_16710</name>
</gene>
<dbReference type="RefSeq" id="WP_267162301.1">
    <property type="nucleotide sequence ID" value="NZ_CP112972.1"/>
</dbReference>
<comment type="caution">
    <text evidence="1">The sequence shown here is derived from an EMBL/GenBank/DDBJ whole genome shotgun (WGS) entry which is preliminary data.</text>
</comment>
<sequence length="43" mass="4953">MPDDLSETNGEEYFGTPEAAFSILDENCRIHHQRREYVPQGTV</sequence>
<reference evidence="1 2" key="1">
    <citation type="journal article" date="2019" name="Int. J. Syst. Evol. Microbiol.">
        <title>The Global Catalogue of Microorganisms (GCM) 10K type strain sequencing project: providing services to taxonomists for standard genome sequencing and annotation.</title>
        <authorList>
            <consortium name="The Broad Institute Genomics Platform"/>
            <consortium name="The Broad Institute Genome Sequencing Center for Infectious Disease"/>
            <person name="Wu L."/>
            <person name="Ma J."/>
        </authorList>
    </citation>
    <scope>NUCLEOTIDE SEQUENCE [LARGE SCALE GENOMIC DNA]</scope>
    <source>
        <strain evidence="1 2">JCM 30072</strain>
    </source>
</reference>
<name>A0ABD5W462_9EURY</name>
<protein>
    <submittedName>
        <fullName evidence="1">Uncharacterized protein</fullName>
    </submittedName>
</protein>
<keyword evidence="2" id="KW-1185">Reference proteome</keyword>
<dbReference type="GeneID" id="76631689"/>